<dbReference type="AlphaFoldDB" id="A0AAQ3REJ1"/>
<dbReference type="EMBL" id="CP144690">
    <property type="protein sequence ID" value="WVY92313.1"/>
    <property type="molecule type" value="Genomic_DNA"/>
</dbReference>
<accession>A0AAQ3REJ1</accession>
<protein>
    <recommendedName>
        <fullName evidence="3">O-fucosyltransferase family protein</fullName>
    </recommendedName>
</protein>
<reference evidence="1 2" key="1">
    <citation type="journal article" date="2023" name="Life. Sci Alliance">
        <title>Evolutionary insights into 3D genome organization and epigenetic landscape of Vigna mungo.</title>
        <authorList>
            <person name="Junaid A."/>
            <person name="Singh B."/>
            <person name="Bhatia S."/>
        </authorList>
    </citation>
    <scope>NUCLEOTIDE SEQUENCE [LARGE SCALE GENOMIC DNA]</scope>
    <source>
        <strain evidence="1">Urdbean</strain>
    </source>
</reference>
<evidence type="ECO:0000313" key="1">
    <source>
        <dbReference type="EMBL" id="WVY92313.1"/>
    </source>
</evidence>
<dbReference type="PANTHER" id="PTHR31288:SF5">
    <property type="entry name" value="PROTEIN MANNAN SYNTHESIS-RELATED 1"/>
    <property type="match status" value="1"/>
</dbReference>
<evidence type="ECO:0000313" key="2">
    <source>
        <dbReference type="Proteomes" id="UP001374535"/>
    </source>
</evidence>
<organism evidence="1 2">
    <name type="scientific">Vigna mungo</name>
    <name type="common">Black gram</name>
    <name type="synonym">Phaseolus mungo</name>
    <dbReference type="NCBI Taxonomy" id="3915"/>
    <lineage>
        <taxon>Eukaryota</taxon>
        <taxon>Viridiplantae</taxon>
        <taxon>Streptophyta</taxon>
        <taxon>Embryophyta</taxon>
        <taxon>Tracheophyta</taxon>
        <taxon>Spermatophyta</taxon>
        <taxon>Magnoliopsida</taxon>
        <taxon>eudicotyledons</taxon>
        <taxon>Gunneridae</taxon>
        <taxon>Pentapetalae</taxon>
        <taxon>rosids</taxon>
        <taxon>fabids</taxon>
        <taxon>Fabales</taxon>
        <taxon>Fabaceae</taxon>
        <taxon>Papilionoideae</taxon>
        <taxon>50 kb inversion clade</taxon>
        <taxon>NPAAA clade</taxon>
        <taxon>indigoferoid/millettioid clade</taxon>
        <taxon>Phaseoleae</taxon>
        <taxon>Vigna</taxon>
    </lineage>
</organism>
<evidence type="ECO:0008006" key="3">
    <source>
        <dbReference type="Google" id="ProtNLM"/>
    </source>
</evidence>
<name>A0AAQ3REJ1_VIGMU</name>
<dbReference type="Proteomes" id="UP001374535">
    <property type="component" value="Chromosome 11"/>
</dbReference>
<gene>
    <name evidence="1" type="ORF">V8G54_037827</name>
</gene>
<sequence length="339" mass="37804">MTSRSPPPSPSSMDAPEPTRLMESIITAMQQQNASLVQQNALSLQQLEAARLSVEAARFSAERTQEQYVELMSKDRTTTSPDEVDQWFGDMERIFNAKKCSEENRLIYSEYMLTGETSHWWDNMKMLLRGSGISKSSLSSKKKFGVYRASLLLCKYHTLCSPPPCAAKAASFLPAKQQAQIMGVDLRQVVAGVLTLTMFVMLIHMIKRDHFDAVDDKQPGTEDFSFDSTNFETTHVRKNIGIWKGDADELKPCWVKPSEDSNVEQTEGFVTFSLTNGPEYHISQIADAVLVARSLGATLVIPDIRGSQPGDKRLVLRKKMLMQIASPISISTVVGEISE</sequence>
<dbReference type="InterPro" id="IPR024709">
    <property type="entry name" value="FucosylTrfase_pln"/>
</dbReference>
<proteinExistence type="predicted"/>
<dbReference type="PANTHER" id="PTHR31288">
    <property type="entry name" value="O-FUCOSYLTRANSFERASE FAMILY PROTEIN"/>
    <property type="match status" value="1"/>
</dbReference>
<keyword evidence="2" id="KW-1185">Reference proteome</keyword>